<dbReference type="InterPro" id="IPR018201">
    <property type="entry name" value="Ketoacyl_synth_AS"/>
</dbReference>
<organism evidence="9 10">
    <name type="scientific">Lingula anatina</name>
    <name type="common">Brachiopod</name>
    <name type="synonym">Lingula unguis</name>
    <dbReference type="NCBI Taxonomy" id="7574"/>
    <lineage>
        <taxon>Eukaryota</taxon>
        <taxon>Metazoa</taxon>
        <taxon>Spiralia</taxon>
        <taxon>Lophotrochozoa</taxon>
        <taxon>Brachiopoda</taxon>
        <taxon>Linguliformea</taxon>
        <taxon>Lingulata</taxon>
        <taxon>Lingulida</taxon>
        <taxon>Linguloidea</taxon>
        <taxon>Lingulidae</taxon>
        <taxon>Lingula</taxon>
    </lineage>
</organism>
<dbReference type="OMA" id="IINHCTG"/>
<dbReference type="PROSITE" id="PS00606">
    <property type="entry name" value="KS3_1"/>
    <property type="match status" value="1"/>
</dbReference>
<evidence type="ECO:0000313" key="9">
    <source>
        <dbReference type="Proteomes" id="UP000085678"/>
    </source>
</evidence>
<dbReference type="Pfam" id="PF00698">
    <property type="entry name" value="Acyl_transf_1"/>
    <property type="match status" value="1"/>
</dbReference>
<feature type="domain" description="Ketosynthase family 3 (KS3)" evidence="7">
    <location>
        <begin position="4"/>
        <end position="432"/>
    </location>
</feature>
<dbReference type="InterPro" id="IPR014043">
    <property type="entry name" value="Acyl_transferase_dom"/>
</dbReference>
<dbReference type="SUPFAM" id="SSF55048">
    <property type="entry name" value="Probable ACP-binding domain of malonyl-CoA ACP transacylase"/>
    <property type="match status" value="1"/>
</dbReference>
<dbReference type="Gene3D" id="3.40.50.720">
    <property type="entry name" value="NAD(P)-binding Rossmann-like Domain"/>
    <property type="match status" value="1"/>
</dbReference>
<dbReference type="InterPro" id="IPR036736">
    <property type="entry name" value="ACP-like_sf"/>
</dbReference>
<dbReference type="PROSITE" id="PS00012">
    <property type="entry name" value="PHOSPHOPANTETHEINE"/>
    <property type="match status" value="1"/>
</dbReference>
<protein>
    <submittedName>
        <fullName evidence="10">Fusarin C synthetase</fullName>
    </submittedName>
</protein>
<dbReference type="InterPro" id="IPR016035">
    <property type="entry name" value="Acyl_Trfase/lysoPLipase"/>
</dbReference>
<dbReference type="Gene3D" id="1.10.1200.10">
    <property type="entry name" value="ACP-like"/>
    <property type="match status" value="1"/>
</dbReference>
<feature type="active site" description="Proton acceptor; for dehydratase activity" evidence="4">
    <location>
        <position position="925"/>
    </location>
</feature>
<dbReference type="Proteomes" id="UP000085678">
    <property type="component" value="Unplaced"/>
</dbReference>
<dbReference type="GO" id="GO:0004312">
    <property type="term" value="F:fatty acid synthase activity"/>
    <property type="evidence" value="ECO:0007669"/>
    <property type="project" value="TreeGrafter"/>
</dbReference>
<evidence type="ECO:0000256" key="5">
    <source>
        <dbReference type="SAM" id="MobiDB-lite"/>
    </source>
</evidence>
<dbReference type="InterPro" id="IPR001242">
    <property type="entry name" value="Condensation_dom"/>
</dbReference>
<dbReference type="InterPro" id="IPR049900">
    <property type="entry name" value="PKS_mFAS_DH"/>
</dbReference>
<dbReference type="SMART" id="SM00822">
    <property type="entry name" value="PKS_KR"/>
    <property type="match status" value="1"/>
</dbReference>
<dbReference type="InterPro" id="IPR036291">
    <property type="entry name" value="NAD(P)-bd_dom_sf"/>
</dbReference>
<dbReference type="Gene3D" id="3.30.70.3290">
    <property type="match status" value="1"/>
</dbReference>
<dbReference type="InterPro" id="IPR023213">
    <property type="entry name" value="CAT-like_dom_sf"/>
</dbReference>
<dbReference type="FunFam" id="3.40.47.10:FF:000019">
    <property type="entry name" value="Polyketide synthase type I"/>
    <property type="match status" value="1"/>
</dbReference>
<dbReference type="InterPro" id="IPR042104">
    <property type="entry name" value="PKS_dehydratase_sf"/>
</dbReference>
<dbReference type="InterPro" id="IPR001227">
    <property type="entry name" value="Ac_transferase_dom_sf"/>
</dbReference>
<gene>
    <name evidence="10" type="primary">LOC106163180</name>
</gene>
<feature type="active site" description="Proton donor; for dehydratase activity" evidence="4">
    <location>
        <position position="1102"/>
    </location>
</feature>
<dbReference type="PROSITE" id="PS50075">
    <property type="entry name" value="CARRIER"/>
    <property type="match status" value="1"/>
</dbReference>
<dbReference type="Gene3D" id="3.30.559.10">
    <property type="entry name" value="Chloramphenicol acetyltransferase-like domain"/>
    <property type="match status" value="1"/>
</dbReference>
<dbReference type="Pfam" id="PF00668">
    <property type="entry name" value="Condensation"/>
    <property type="match status" value="1"/>
</dbReference>
<sequence>MDGDDAIAIVGIGCRFPGANNIDEFWQVLVNGENHLIEIPEDRWNSAAFYDPGRDTPGKSYVKQAAFVQHHDAWDNRFFMINDAEAERMDPQQAMVLECVYMALENAGITREDIFGSTTGVYLGIMNSDYSALVNADLVEINHHAPTGSSNSIAANRVSFTFNLQGPSLCVDTACSSAMVALHLAAQALRTGECTTAIAGGCNLIMTPENFVPLCRAKMMSAKGQCQAFCADADGYARGEGCGMVIMKRLKDALHDHDHIWAVVGTALNQDGHTAVPISAPSASQQETLLKHIYCKYQVDPAELQYAEAHGTGTPIGDPIEVNALGKVLGKSRKEDDLPLFVGSVKTNIGHLESAAGCAGLIKVLLMMRAGKIAPSLHYTPERGNPKINFDEIRMKVPTEVTDWPPSPKGYRMCCVNSFGFGGTNGHAIVREHLNEKPEHGDDQTYIVAVSGTSEGSTQGTLTHLVERLRTGQYTLNEVAYTSTCRRTHYNFRVAKASSSMEDMIEKLEAASNYPPSSPTVDGNDKKIIFVFCGMGTHWEGMCLDLYAKEPIFRQKMDEIDQYLFELSGWSVMQKFRDHEGFDQPDIAQPMIFACQVAQAELWMHWGIKPAAIVGHSVGEVAAACVAGALPIKEAVTVIYHRGRLQKMVTGGKMLVAGKIPVEEVEELCKKYPGQVNIAAYNSATSCTVSGDDDAIDELHRELQSKSAERSEKLFLRELKVSSAFHSHHMEPIVAPLIEALAEIKGSDIKIPIASTVTGDMGSERDFVTGDYWSRNVRQAVMFQQAIEKVVSETDTNVFIEIGPRPALRANIAETAGSAAHVSFPTTKPKNEHPCMLETLCQLYQTGVDPSWSSYYKGLEVPPADVPKYHFNRSKTLFIPEKARLNLQGGGTGGGTHPFLGSLPGTDTEFKVVISKETTPFLYDHTVGGTIVVPGVFHIEVGYAAYMTMTQFRFPTDHIRLSVEFVSPIVLTSDDPVNLRVVLEVVKPEGQPQDGQIIEQYKYKVTSRNGHAVHATGTITVNEYTEVLKKIDMDGVRERCLVKTTSQDIYGMLSDYGFDYGPSFRGLGSGVRNTEEYLAKIRIPDVLLEDVYTTIMHPALIDIMQQAGGMLAAMEKDRALAEADTSDTGNQEEYGQVLPRGLGSIIVRHPPKRECWAYVRKLYFTREEVKYNVCMVDDNGDVLVEIRNSVAKAVTQYKSVEDVLTYTEKWRHFSLAEDKKMNSSDESLNDVDVEADPGMERQDSRSSDSNVSLSPVARPKALVFCDKENAWQAIKDHVATDSIFFQPDSCPAAVLLHDEETMAKLLKERVSDDALSTVEVIIHMWSYQNHQLSFSPEVIDFAIQYGSASLRQLVKALVTSEMNIPILVLTQGTQIMNAVNGIPSELKKFENSIPNPIGSQVRGFTRCLLKEFTYNHIKVIDLLHGNETEISKFGSALNKILQENVCEMMISDKSIYWNEFVQHSDDKNAVHRRENIVYPGCEVRLVSASNNAYRNLHCRYDTKQHTEKIPASGMVKLTVDTALIHPEPFFPVTIDGMTNKEKVWSKDDIEGHDVISLSMTGEVQAIGNQKKSKFQVSESVVTLYPTSVHSSVIVPEWCLLKLPPYKEHLKHFLPQIMISWYILKKIRLHKRPVTVISRSTQSMMTHTVCMMGSAEHRPTFILHPSDLTETKIADPEPFIVLLTALDIRETEALSRAIQGSATIVILQEWAKPGYKLDLSHAVPEAIVHSVSLREFFTPVNLKQHHDKFAKWLEKTTKLSKLGFKVEPLGLSAKEVRSTSKTPSHNLTCDSKTVCVFSIRKDGVQVPLPVQTGKGELFRPDCSYMVIGGLTGLGWEIVRFMAERGAGYILPVSRRQPSEEMVYEISELEDTYNSKVVCLQADVSDMTSLRNAFNDMATKLPGVHLKGVFHGGAVLDDGLLVKMTQEQFQRVTNPKIVGTLNLHVLTKDMDLDYFVMHSSTASSLGNAGQTNYAAGNSFMDTFAHYRRQLNLAGQTINWTALSIGMLKDNEALRKKLANQGWPALDVPDILRCFEHCLCTNHTQITFGEFNWKRITQDLMKGDFSHIRSRFKTLIALNYVERSGAEGGRGQLLQINIDELLKMAPEKRQPIIFKYLKLLLSEIFSMEPSFVKDDSVLMELGMDSMLAMTLISKLNEDLKVKVPVVIIIGQDTTPLTLTNYLNEHLGAGEAEDSGEVELTEKSFDDQIPSICPTEYTYWMKYLEDPSDYSVLNVVGFRNTMRIWDLYFMREVLDDMHKRLPALRTTYRSNDRARYGVEAVTHDAKTFKPPYFMYEVNNVYECEARLAECIKTPWNFEKESGLRVVIMKKRIDVKYFAFIFHHMVFDMTAINAVLNEFPTVTVAKMEAKKSPRPSLTSSGHQVALAMDSLLARQSKTLSAFWKGLCPEDVPLRVRLPSSLPPTDHISKHGSYILRHFSESTWEKITTFVKDNNLTLFKLFMSAYQLLLHQYCNSHYITVGGVVDLRSHLKDVKNPMTSFANHIPYVASFKEEDCSILEFLRNNAEIINQCIEHSVYPAHRIHEDIRGSPTFPYPHLLVMKDAGDFSPVFESASRFGTHIYRVQQVGCWWETRMALWKNVPSEPYHIELSYSYDILTRSEANAVADDYVRLLEAIVDCPDMSLSEISRPKLFETITDAIEPYEQSQAGSDGVLYKLKTQKPIPVQNTAVGSPVGSSLDKKGARASPPPYTVHDQHSQKTKSRMAEKIRKKEAKKLMKSQKEGKMADKSGKKQNDQNHGKDAVKTKGMGKISTLNKDEYSAGMKKLKEYYSQMKFDIATTQEIRAILSSMPYSPNVLKLQGGGHLSKQVDGKLSPVHMRLLLPGKAKELPKGIRLVWGPRENLYRSSLKLNKIISADFATDGENSGMVIDVGRKKYYFVHSDAYSVERWVYGIQELLDPDDDAEWD</sequence>
<dbReference type="SUPFAM" id="SSF51735">
    <property type="entry name" value="NAD(P)-binding Rossmann-fold domains"/>
    <property type="match status" value="1"/>
</dbReference>
<dbReference type="Pfam" id="PF02801">
    <property type="entry name" value="Ketoacyl-synt_C"/>
    <property type="match status" value="1"/>
</dbReference>
<dbReference type="InterPro" id="IPR020807">
    <property type="entry name" value="PKS_DH"/>
</dbReference>
<dbReference type="CDD" id="cd00833">
    <property type="entry name" value="PKS"/>
    <property type="match status" value="1"/>
</dbReference>
<dbReference type="InterPro" id="IPR016039">
    <property type="entry name" value="Thiolase-like"/>
</dbReference>
<dbReference type="RefSeq" id="XP_013396153.1">
    <property type="nucleotide sequence ID" value="XM_013540699.1"/>
</dbReference>
<evidence type="ECO:0000259" key="8">
    <source>
        <dbReference type="PROSITE" id="PS52019"/>
    </source>
</evidence>
<dbReference type="InterPro" id="IPR057326">
    <property type="entry name" value="KR_dom"/>
</dbReference>
<dbReference type="InterPro" id="IPR032821">
    <property type="entry name" value="PKS_assoc"/>
</dbReference>
<evidence type="ECO:0000256" key="1">
    <source>
        <dbReference type="ARBA" id="ARBA00022450"/>
    </source>
</evidence>
<dbReference type="Gene3D" id="3.40.47.10">
    <property type="match status" value="1"/>
</dbReference>
<dbReference type="GeneID" id="106163180"/>
<reference evidence="10" key="1">
    <citation type="submission" date="2025-08" db="UniProtKB">
        <authorList>
            <consortium name="RefSeq"/>
        </authorList>
    </citation>
    <scope>IDENTIFICATION</scope>
    <source>
        <tissue evidence="10">Gonads</tissue>
    </source>
</reference>
<keyword evidence="2" id="KW-0597">Phosphoprotein</keyword>
<dbReference type="InterPro" id="IPR014030">
    <property type="entry name" value="Ketoacyl_synth_N"/>
</dbReference>
<dbReference type="OrthoDB" id="329835at2759"/>
<dbReference type="Pfam" id="PF14765">
    <property type="entry name" value="PS-DH"/>
    <property type="match status" value="1"/>
</dbReference>
<dbReference type="InterPro" id="IPR016036">
    <property type="entry name" value="Malonyl_transacylase_ACP-bd"/>
</dbReference>
<dbReference type="InterPro" id="IPR049551">
    <property type="entry name" value="PKS_DH_C"/>
</dbReference>
<keyword evidence="3" id="KW-0808">Transferase</keyword>
<dbReference type="Pfam" id="PF08659">
    <property type="entry name" value="KR"/>
    <property type="match status" value="1"/>
</dbReference>
<dbReference type="Pfam" id="PF00109">
    <property type="entry name" value="ketoacyl-synt"/>
    <property type="match status" value="1"/>
</dbReference>
<dbReference type="InterPro" id="IPR050091">
    <property type="entry name" value="PKS_NRPS_Biosynth_Enz"/>
</dbReference>
<dbReference type="UniPathway" id="UPA00094"/>
<feature type="region of interest" description="Disordered" evidence="5">
    <location>
        <begin position="2680"/>
        <end position="2757"/>
    </location>
</feature>
<feature type="region of interest" description="C-terminal hotdog fold" evidence="4">
    <location>
        <begin position="1041"/>
        <end position="1200"/>
    </location>
</feature>
<dbReference type="SUPFAM" id="SSF53901">
    <property type="entry name" value="Thiolase-like"/>
    <property type="match status" value="1"/>
</dbReference>
<dbReference type="SMART" id="SM01294">
    <property type="entry name" value="PKS_PP_betabranch"/>
    <property type="match status" value="1"/>
</dbReference>
<evidence type="ECO:0000256" key="2">
    <source>
        <dbReference type="ARBA" id="ARBA00022553"/>
    </source>
</evidence>
<dbReference type="InterPro" id="IPR020841">
    <property type="entry name" value="PKS_Beta-ketoAc_synthase_dom"/>
</dbReference>
<dbReference type="STRING" id="7574.A0A1S3IDB8"/>
<dbReference type="SUPFAM" id="SSF47336">
    <property type="entry name" value="ACP-like"/>
    <property type="match status" value="1"/>
</dbReference>
<evidence type="ECO:0000256" key="4">
    <source>
        <dbReference type="PROSITE-ProRule" id="PRU01363"/>
    </source>
</evidence>
<keyword evidence="1" id="KW-0596">Phosphopantetheine</keyword>
<dbReference type="Gene3D" id="3.40.366.10">
    <property type="entry name" value="Malonyl-Coenzyme A Acyl Carrier Protein, domain 2"/>
    <property type="match status" value="1"/>
</dbReference>
<dbReference type="Pfam" id="PF21089">
    <property type="entry name" value="PKS_DH_N"/>
    <property type="match status" value="1"/>
</dbReference>
<evidence type="ECO:0000259" key="6">
    <source>
        <dbReference type="PROSITE" id="PS50075"/>
    </source>
</evidence>
<feature type="compositionally biased region" description="Basic and acidic residues" evidence="5">
    <location>
        <begin position="2733"/>
        <end position="2757"/>
    </location>
</feature>
<dbReference type="InterPro" id="IPR006162">
    <property type="entry name" value="Ppantetheine_attach_site"/>
</dbReference>
<dbReference type="InterPro" id="IPR049552">
    <property type="entry name" value="PKS_DH_N"/>
</dbReference>
<feature type="compositionally biased region" description="Basic and acidic residues" evidence="5">
    <location>
        <begin position="2707"/>
        <end position="2723"/>
    </location>
</feature>
<keyword evidence="9" id="KW-1185">Reference proteome</keyword>
<dbReference type="GO" id="GO:0006633">
    <property type="term" value="P:fatty acid biosynthetic process"/>
    <property type="evidence" value="ECO:0007669"/>
    <property type="project" value="UniProtKB-UniPathway"/>
</dbReference>
<accession>A0A1S3IDB8</accession>
<evidence type="ECO:0000256" key="3">
    <source>
        <dbReference type="ARBA" id="ARBA00022679"/>
    </source>
</evidence>
<dbReference type="KEGG" id="lak:106163180"/>
<feature type="domain" description="Carrier" evidence="6">
    <location>
        <begin position="2108"/>
        <end position="2183"/>
    </location>
</feature>
<dbReference type="SMART" id="SM00827">
    <property type="entry name" value="PKS_AT"/>
    <property type="match status" value="1"/>
</dbReference>
<dbReference type="GO" id="GO:0004315">
    <property type="term" value="F:3-oxoacyl-[acyl-carrier-protein] synthase activity"/>
    <property type="evidence" value="ECO:0007669"/>
    <property type="project" value="InterPro"/>
</dbReference>
<feature type="domain" description="PKS/mFAS DH" evidence="8">
    <location>
        <begin position="885"/>
        <end position="1200"/>
    </location>
</feature>
<dbReference type="Gene3D" id="3.30.559.30">
    <property type="entry name" value="Nonribosomal peptide synthetase, condensation domain"/>
    <property type="match status" value="1"/>
</dbReference>
<dbReference type="SMART" id="SM00826">
    <property type="entry name" value="PKS_DH"/>
    <property type="match status" value="1"/>
</dbReference>
<dbReference type="InterPro" id="IPR013968">
    <property type="entry name" value="PKS_KR"/>
</dbReference>
<dbReference type="InterPro" id="IPR014031">
    <property type="entry name" value="Ketoacyl_synth_C"/>
</dbReference>
<feature type="region of interest" description="N-terminal hotdog fold" evidence="4">
    <location>
        <begin position="885"/>
        <end position="1026"/>
    </location>
</feature>
<dbReference type="SUPFAM" id="SSF52151">
    <property type="entry name" value="FabD/lysophospholipase-like"/>
    <property type="match status" value="1"/>
</dbReference>
<dbReference type="InterPro" id="IPR009081">
    <property type="entry name" value="PP-bd_ACP"/>
</dbReference>
<dbReference type="SMART" id="SM00825">
    <property type="entry name" value="PKS_KS"/>
    <property type="match status" value="1"/>
</dbReference>
<dbReference type="Pfam" id="PF16197">
    <property type="entry name" value="KAsynt_C_assoc"/>
    <property type="match status" value="1"/>
</dbReference>
<evidence type="ECO:0000259" key="7">
    <source>
        <dbReference type="PROSITE" id="PS52004"/>
    </source>
</evidence>
<proteinExistence type="predicted"/>
<dbReference type="PANTHER" id="PTHR43775:SF37">
    <property type="entry name" value="SI:DKEY-61P9.11"/>
    <property type="match status" value="1"/>
</dbReference>
<dbReference type="PROSITE" id="PS52004">
    <property type="entry name" value="KS3_2"/>
    <property type="match status" value="1"/>
</dbReference>
<dbReference type="PROSITE" id="PS52019">
    <property type="entry name" value="PKS_MFAS_DH"/>
    <property type="match status" value="1"/>
</dbReference>
<evidence type="ECO:0000313" key="10">
    <source>
        <dbReference type="RefSeq" id="XP_013396153.1"/>
    </source>
</evidence>
<dbReference type="SUPFAM" id="SSF52777">
    <property type="entry name" value="CoA-dependent acyltransferases"/>
    <property type="match status" value="2"/>
</dbReference>
<dbReference type="PANTHER" id="PTHR43775">
    <property type="entry name" value="FATTY ACID SYNTHASE"/>
    <property type="match status" value="1"/>
</dbReference>
<dbReference type="Gene3D" id="3.10.129.110">
    <property type="entry name" value="Polyketide synthase dehydratase"/>
    <property type="match status" value="1"/>
</dbReference>
<dbReference type="InParanoid" id="A0A1S3IDB8"/>
<dbReference type="Pfam" id="PF00550">
    <property type="entry name" value="PP-binding"/>
    <property type="match status" value="1"/>
</dbReference>
<name>A0A1S3IDB8_LINAN</name>